<dbReference type="PANTHER" id="PTHR47027">
    <property type="entry name" value="REVERSE TRANSCRIPTASE DOMAIN-CONTAINING PROTEIN"/>
    <property type="match status" value="1"/>
</dbReference>
<dbReference type="AlphaFoldDB" id="A0AAV7VPW0"/>
<dbReference type="Proteomes" id="UP001066276">
    <property type="component" value="Chromosome 2_1"/>
</dbReference>
<comment type="caution">
    <text evidence="1">The sequence shown here is derived from an EMBL/GenBank/DDBJ whole genome shotgun (WGS) entry which is preliminary data.</text>
</comment>
<sequence length="195" mass="22404">MYTEPTINAEGEILNAIGKFTYLSSTLSKSVNIDDEVDTHITKASCTFRRLQEFLWARRGIRLSTKLKMYKAVILPTLLYACETWTVYERHAKKLNCFQVNCLRRLLKVTWQDNVPDTVALSQAGLPSIYTLLRRAQVRWAGHLVRMPDIRLPKRLFYGELVEGKCTQGGQKKHFKDILNVSLKSLVLTWTPGKS</sequence>
<gene>
    <name evidence="1" type="ORF">NDU88_007238</name>
</gene>
<proteinExistence type="predicted"/>
<name>A0AAV7VPW0_PLEWA</name>
<keyword evidence="2" id="KW-1185">Reference proteome</keyword>
<accession>A0AAV7VPW0</accession>
<evidence type="ECO:0000313" key="1">
    <source>
        <dbReference type="EMBL" id="KAJ1203452.1"/>
    </source>
</evidence>
<organism evidence="1 2">
    <name type="scientific">Pleurodeles waltl</name>
    <name type="common">Iberian ribbed newt</name>
    <dbReference type="NCBI Taxonomy" id="8319"/>
    <lineage>
        <taxon>Eukaryota</taxon>
        <taxon>Metazoa</taxon>
        <taxon>Chordata</taxon>
        <taxon>Craniata</taxon>
        <taxon>Vertebrata</taxon>
        <taxon>Euteleostomi</taxon>
        <taxon>Amphibia</taxon>
        <taxon>Batrachia</taxon>
        <taxon>Caudata</taxon>
        <taxon>Salamandroidea</taxon>
        <taxon>Salamandridae</taxon>
        <taxon>Pleurodelinae</taxon>
        <taxon>Pleurodeles</taxon>
    </lineage>
</organism>
<evidence type="ECO:0000313" key="2">
    <source>
        <dbReference type="Proteomes" id="UP001066276"/>
    </source>
</evidence>
<protein>
    <submittedName>
        <fullName evidence="1">Uncharacterized protein</fullName>
    </submittedName>
</protein>
<dbReference type="EMBL" id="JANPWB010000003">
    <property type="protein sequence ID" value="KAJ1203452.1"/>
    <property type="molecule type" value="Genomic_DNA"/>
</dbReference>
<dbReference type="PANTHER" id="PTHR47027:SF26">
    <property type="entry name" value="REVERSE TRANSCRIPTASE DOMAIN-CONTAINING PROTEIN"/>
    <property type="match status" value="1"/>
</dbReference>
<reference evidence="1" key="1">
    <citation type="journal article" date="2022" name="bioRxiv">
        <title>Sequencing and chromosome-scale assembly of the giantPleurodeles waltlgenome.</title>
        <authorList>
            <person name="Brown T."/>
            <person name="Elewa A."/>
            <person name="Iarovenko S."/>
            <person name="Subramanian E."/>
            <person name="Araus A.J."/>
            <person name="Petzold A."/>
            <person name="Susuki M."/>
            <person name="Suzuki K.-i.T."/>
            <person name="Hayashi T."/>
            <person name="Toyoda A."/>
            <person name="Oliveira C."/>
            <person name="Osipova E."/>
            <person name="Leigh N.D."/>
            <person name="Simon A."/>
            <person name="Yun M.H."/>
        </authorList>
    </citation>
    <scope>NUCLEOTIDE SEQUENCE</scope>
    <source>
        <strain evidence="1">20211129_DDA</strain>
        <tissue evidence="1">Liver</tissue>
    </source>
</reference>